<protein>
    <submittedName>
        <fullName evidence="2">Membrane protein</fullName>
    </submittedName>
</protein>
<comment type="caution">
    <text evidence="2">The sequence shown here is derived from an EMBL/GenBank/DDBJ whole genome shotgun (WGS) entry which is preliminary data.</text>
</comment>
<feature type="transmembrane region" description="Helical" evidence="1">
    <location>
        <begin position="396"/>
        <end position="415"/>
    </location>
</feature>
<feature type="transmembrane region" description="Helical" evidence="1">
    <location>
        <begin position="296"/>
        <end position="314"/>
    </location>
</feature>
<dbReference type="Pfam" id="PF20176">
    <property type="entry name" value="DUF6541"/>
    <property type="match status" value="1"/>
</dbReference>
<organism evidence="2 3">
    <name type="scientific">Bifidobacterium mongoliense DSM 21395</name>
    <dbReference type="NCBI Taxonomy" id="1437603"/>
    <lineage>
        <taxon>Bacteria</taxon>
        <taxon>Bacillati</taxon>
        <taxon>Actinomycetota</taxon>
        <taxon>Actinomycetes</taxon>
        <taxon>Bifidobacteriales</taxon>
        <taxon>Bifidobacteriaceae</taxon>
        <taxon>Bifidobacterium</taxon>
    </lineage>
</organism>
<evidence type="ECO:0000313" key="3">
    <source>
        <dbReference type="Proteomes" id="UP000029082"/>
    </source>
</evidence>
<feature type="transmembrane region" description="Helical" evidence="1">
    <location>
        <begin position="143"/>
        <end position="163"/>
    </location>
</feature>
<dbReference type="AlphaFoldDB" id="A0A087BZY0"/>
<dbReference type="EMBL" id="JGZE01000013">
    <property type="protein sequence ID" value="KFI76580.1"/>
    <property type="molecule type" value="Genomic_DNA"/>
</dbReference>
<keyword evidence="1" id="KW-0812">Transmembrane</keyword>
<feature type="transmembrane region" description="Helical" evidence="1">
    <location>
        <begin position="360"/>
        <end position="384"/>
    </location>
</feature>
<dbReference type="RefSeq" id="WP_034885356.1">
    <property type="nucleotide sequence ID" value="NZ_JGZE01000013.1"/>
</dbReference>
<evidence type="ECO:0000256" key="1">
    <source>
        <dbReference type="SAM" id="Phobius"/>
    </source>
</evidence>
<dbReference type="OrthoDB" id="3169698at2"/>
<keyword evidence="1" id="KW-0472">Membrane</keyword>
<gene>
    <name evidence="2" type="ORF">BMON_1178</name>
</gene>
<name>A0A087BZY0_9BIFI</name>
<reference evidence="2 3" key="1">
    <citation type="submission" date="2014-03" db="EMBL/GenBank/DDBJ databases">
        <title>Genomics of Bifidobacteria.</title>
        <authorList>
            <person name="Ventura M."/>
            <person name="Milani C."/>
            <person name="Lugli G.A."/>
        </authorList>
    </citation>
    <scope>NUCLEOTIDE SEQUENCE [LARGE SCALE GENOMIC DNA]</scope>
    <source>
        <strain evidence="2 3">DSM 21395</strain>
    </source>
</reference>
<proteinExistence type="predicted"/>
<feature type="transmembrane region" description="Helical" evidence="1">
    <location>
        <begin position="201"/>
        <end position="218"/>
    </location>
</feature>
<feature type="transmembrane region" description="Helical" evidence="1">
    <location>
        <begin position="175"/>
        <end position="195"/>
    </location>
</feature>
<keyword evidence="3" id="KW-1185">Reference proteome</keyword>
<sequence length="567" mass="61294">MTPALAGVVLAAVSTAVRLIHAVPSPDQITQNYDSVFHDNIVARIIVTGQASSLHALPPIRDVYPIAFQQFAALGALAVRGTTAAAAITSAWLVFAALLWPTAVLFLVRRICGAHAITDFLAPLLAAVCAAGPFLLLDWGTLYSMFAGNVVLPVSLGLVWTWCASGWKRGVRDAGLGLVWIAVAVLAVSLCHFRVMMTGLLLALPVLVVWVFDVLRAVRRSSKALFHALIVGGALVIAAVLALGVRVFVLMYLRGVDRPIAAHLNGGPAQPTEHIPSAIMRFLLGRPIDSSNTPLAVFWPVAVLIVGALIVALVVHSRESLMLVASFVLLGVIFVSSAGTHADWAKVLTALWYKDQRRPFAAWPIVAAALICWAVGHLVTTYGARCVARRPWTRSIVAVLVVAFALMACAINPQLDGMGRAVGRTYGFAAGDADSPMLSRDEYLMLKRMSALVPEGERVVSDPWNGSGFLLAVGWRTPFYPHLSMMWDHDHDYLARNLHAIDTDPEVCAIIQRNDLRWYLDMGGSFAPHDPQHVMFDGMRPVPGAMEPVARQGRAVLYRIVACGMPR</sequence>
<feature type="transmembrane region" description="Helical" evidence="1">
    <location>
        <begin position="84"/>
        <end position="108"/>
    </location>
</feature>
<feature type="transmembrane region" description="Helical" evidence="1">
    <location>
        <begin position="321"/>
        <end position="340"/>
    </location>
</feature>
<dbReference type="InterPro" id="IPR046671">
    <property type="entry name" value="DUF6541"/>
</dbReference>
<feature type="transmembrane region" description="Helical" evidence="1">
    <location>
        <begin position="120"/>
        <end position="137"/>
    </location>
</feature>
<dbReference type="Proteomes" id="UP000029082">
    <property type="component" value="Unassembled WGS sequence"/>
</dbReference>
<dbReference type="STRING" id="1437603.GCA_000771525_01582"/>
<evidence type="ECO:0000313" key="2">
    <source>
        <dbReference type="EMBL" id="KFI76580.1"/>
    </source>
</evidence>
<keyword evidence="1" id="KW-1133">Transmembrane helix</keyword>
<feature type="transmembrane region" description="Helical" evidence="1">
    <location>
        <begin position="225"/>
        <end position="249"/>
    </location>
</feature>
<dbReference type="eggNOG" id="COG5617">
    <property type="taxonomic scope" value="Bacteria"/>
</dbReference>
<accession>A0A087BZY0</accession>